<gene>
    <name evidence="1" type="ORF">PHYBLDRAFT_58140</name>
</gene>
<dbReference type="GeneID" id="29001177"/>
<dbReference type="RefSeq" id="XP_018297131.1">
    <property type="nucleotide sequence ID" value="XM_018440271.1"/>
</dbReference>
<sequence length="112" mass="13129">MYFPYFIGIQCHVILSPYLAPDLSFLLLKVTFMEIRRLHKLGTVCVRHRPIVFQNTRNVPISLEFDLLSQNIFKSIVHYCEFQKGIEPDLATVCGNSNVRMNRLLPWMETQL</sequence>
<name>A0A163B9U6_PHYB8</name>
<dbReference type="InParanoid" id="A0A163B9U6"/>
<dbReference type="VEuPathDB" id="FungiDB:PHYBLDRAFT_58140"/>
<protein>
    <submittedName>
        <fullName evidence="1">Uncharacterized protein</fullName>
    </submittedName>
</protein>
<evidence type="ECO:0000313" key="2">
    <source>
        <dbReference type="Proteomes" id="UP000077315"/>
    </source>
</evidence>
<reference evidence="2" key="1">
    <citation type="submission" date="2015-06" db="EMBL/GenBank/DDBJ databases">
        <title>Expansion of signal transduction pathways in fungi by whole-genome duplication.</title>
        <authorList>
            <consortium name="DOE Joint Genome Institute"/>
            <person name="Corrochano L.M."/>
            <person name="Kuo A."/>
            <person name="Marcet-Houben M."/>
            <person name="Polaino S."/>
            <person name="Salamov A."/>
            <person name="Villalobos J.M."/>
            <person name="Alvarez M.I."/>
            <person name="Avalos J."/>
            <person name="Benito E.P."/>
            <person name="Benoit I."/>
            <person name="Burger G."/>
            <person name="Camino L.P."/>
            <person name="Canovas D."/>
            <person name="Cerda-Olmedo E."/>
            <person name="Cheng J.-F."/>
            <person name="Dominguez A."/>
            <person name="Elias M."/>
            <person name="Eslava A.P."/>
            <person name="Glaser F."/>
            <person name="Grimwood J."/>
            <person name="Gutierrez G."/>
            <person name="Heitman J."/>
            <person name="Henrissat B."/>
            <person name="Iturriaga E.A."/>
            <person name="Lang B.F."/>
            <person name="Lavin J.L."/>
            <person name="Lee S."/>
            <person name="Li W."/>
            <person name="Lindquist E."/>
            <person name="Lopez-Garcia S."/>
            <person name="Luque E.M."/>
            <person name="Marcos A.T."/>
            <person name="Martin J."/>
            <person name="McCluskey K."/>
            <person name="Medina H.R."/>
            <person name="Miralles-Duran A."/>
            <person name="Miyazaki A."/>
            <person name="Munoz-Torres E."/>
            <person name="Oguiza J.A."/>
            <person name="Ohm R."/>
            <person name="Olmedo M."/>
            <person name="Orejas M."/>
            <person name="Ortiz-Castellanos L."/>
            <person name="Pisabarro A.G."/>
            <person name="Rodriguez-Romero J."/>
            <person name="Ruiz-Herrera J."/>
            <person name="Ruiz-Vazquez R."/>
            <person name="Sanz C."/>
            <person name="Schackwitz W."/>
            <person name="Schmutz J."/>
            <person name="Shahriari M."/>
            <person name="Shelest E."/>
            <person name="Silva-Franco F."/>
            <person name="Soanes D."/>
            <person name="Syed K."/>
            <person name="Tagua V.G."/>
            <person name="Talbot N.J."/>
            <person name="Thon M."/>
            <person name="De vries R.P."/>
            <person name="Wiebenga A."/>
            <person name="Yadav J.S."/>
            <person name="Braun E.L."/>
            <person name="Baker S."/>
            <person name="Garre V."/>
            <person name="Horwitz B."/>
            <person name="Torres-Martinez S."/>
            <person name="Idnurm A."/>
            <person name="Herrera-Estrella A."/>
            <person name="Gabaldon T."/>
            <person name="Grigoriev I.V."/>
        </authorList>
    </citation>
    <scope>NUCLEOTIDE SEQUENCE [LARGE SCALE GENOMIC DNA]</scope>
    <source>
        <strain evidence="2">NRRL 1555(-)</strain>
    </source>
</reference>
<proteinExistence type="predicted"/>
<dbReference type="EMBL" id="KV440972">
    <property type="protein sequence ID" value="OAD79091.1"/>
    <property type="molecule type" value="Genomic_DNA"/>
</dbReference>
<evidence type="ECO:0000313" key="1">
    <source>
        <dbReference type="EMBL" id="OAD79091.1"/>
    </source>
</evidence>
<keyword evidence="2" id="KW-1185">Reference proteome</keyword>
<organism evidence="1 2">
    <name type="scientific">Phycomyces blakesleeanus (strain ATCC 8743b / DSM 1359 / FGSC 10004 / NBRC 33097 / NRRL 1555)</name>
    <dbReference type="NCBI Taxonomy" id="763407"/>
    <lineage>
        <taxon>Eukaryota</taxon>
        <taxon>Fungi</taxon>
        <taxon>Fungi incertae sedis</taxon>
        <taxon>Mucoromycota</taxon>
        <taxon>Mucoromycotina</taxon>
        <taxon>Mucoromycetes</taxon>
        <taxon>Mucorales</taxon>
        <taxon>Phycomycetaceae</taxon>
        <taxon>Phycomyces</taxon>
    </lineage>
</organism>
<dbReference type="Proteomes" id="UP000077315">
    <property type="component" value="Unassembled WGS sequence"/>
</dbReference>
<dbReference type="AlphaFoldDB" id="A0A163B9U6"/>
<accession>A0A163B9U6</accession>